<evidence type="ECO:0000256" key="4">
    <source>
        <dbReference type="ARBA" id="ARBA00013858"/>
    </source>
</evidence>
<accession>A0A2A2FBY8</accession>
<dbReference type="SUPFAM" id="SSF54690">
    <property type="entry name" value="Molybdopterin synthase subunit MoaE"/>
    <property type="match status" value="1"/>
</dbReference>
<dbReference type="EC" id="2.8.1.12" evidence="3"/>
<evidence type="ECO:0000256" key="8">
    <source>
        <dbReference type="ARBA" id="ARBA00030407"/>
    </source>
</evidence>
<dbReference type="Pfam" id="PF02391">
    <property type="entry name" value="MoaE"/>
    <property type="match status" value="1"/>
</dbReference>
<gene>
    <name evidence="12" type="ORF">CK501_03620</name>
</gene>
<comment type="similarity">
    <text evidence="2">Belongs to the MoaE family.</text>
</comment>
<dbReference type="InterPro" id="IPR003448">
    <property type="entry name" value="Mopterin_biosynth_MoaE"/>
</dbReference>
<protein>
    <recommendedName>
        <fullName evidence="4">Molybdopterin synthase catalytic subunit</fullName>
        <ecNumber evidence="3">2.8.1.12</ecNumber>
    </recommendedName>
    <alternativeName>
        <fullName evidence="9">MPT synthase subunit 2</fullName>
    </alternativeName>
    <alternativeName>
        <fullName evidence="7">Molybdenum cofactor biosynthesis protein E</fullName>
    </alternativeName>
    <alternativeName>
        <fullName evidence="8">Molybdopterin-converting factor large subunit</fullName>
    </alternativeName>
    <alternativeName>
        <fullName evidence="10">Molybdopterin-converting factor subunit 2</fullName>
    </alternativeName>
</protein>
<dbReference type="GO" id="GO:0006777">
    <property type="term" value="P:Mo-molybdopterin cofactor biosynthetic process"/>
    <property type="evidence" value="ECO:0007669"/>
    <property type="project" value="UniProtKB-KW"/>
</dbReference>
<comment type="subunit">
    <text evidence="6">Heterotetramer of 2 MoaD subunits and 2 MoaE subunits. Also stable as homodimer. The enzyme changes between these two forms during catalysis.</text>
</comment>
<keyword evidence="5" id="KW-0501">Molybdenum cofactor biosynthesis</keyword>
<evidence type="ECO:0000256" key="3">
    <source>
        <dbReference type="ARBA" id="ARBA00011950"/>
    </source>
</evidence>
<evidence type="ECO:0000256" key="11">
    <source>
        <dbReference type="ARBA" id="ARBA00049878"/>
    </source>
</evidence>
<evidence type="ECO:0000256" key="9">
    <source>
        <dbReference type="ARBA" id="ARBA00030781"/>
    </source>
</evidence>
<name>A0A2A2FBY8_9GAMM</name>
<comment type="caution">
    <text evidence="12">The sequence shown here is derived from an EMBL/GenBank/DDBJ whole genome shotgun (WGS) entry which is preliminary data.</text>
</comment>
<evidence type="ECO:0000256" key="10">
    <source>
        <dbReference type="ARBA" id="ARBA00032474"/>
    </source>
</evidence>
<dbReference type="InterPro" id="IPR036563">
    <property type="entry name" value="MoaE_sf"/>
</dbReference>
<dbReference type="OrthoDB" id="9803224at2"/>
<evidence type="ECO:0000256" key="7">
    <source>
        <dbReference type="ARBA" id="ARBA00029745"/>
    </source>
</evidence>
<reference evidence="12 13" key="1">
    <citation type="submission" date="2017-08" db="EMBL/GenBank/DDBJ databases">
        <title>Halovibrio sewagensis sp. nov., isolated from wastewater of high salinity.</title>
        <authorList>
            <person name="Dong X."/>
            <person name="Zhang G."/>
        </authorList>
    </citation>
    <scope>NUCLEOTIDE SEQUENCE [LARGE SCALE GENOMIC DNA]</scope>
    <source>
        <strain evidence="12 13">YL5-2</strain>
    </source>
</reference>
<dbReference type="AlphaFoldDB" id="A0A2A2FBY8"/>
<dbReference type="UniPathway" id="UPA00344"/>
<dbReference type="GO" id="GO:0030366">
    <property type="term" value="F:molybdopterin synthase activity"/>
    <property type="evidence" value="ECO:0007669"/>
    <property type="project" value="UniProtKB-EC"/>
</dbReference>
<comment type="pathway">
    <text evidence="1">Cofactor biosynthesis; molybdopterin biosynthesis.</text>
</comment>
<dbReference type="EMBL" id="NSKD01000001">
    <property type="protein sequence ID" value="PAU82244.1"/>
    <property type="molecule type" value="Genomic_DNA"/>
</dbReference>
<evidence type="ECO:0000256" key="1">
    <source>
        <dbReference type="ARBA" id="ARBA00005046"/>
    </source>
</evidence>
<dbReference type="PANTHER" id="PTHR23404">
    <property type="entry name" value="MOLYBDOPTERIN SYNTHASE RELATED"/>
    <property type="match status" value="1"/>
</dbReference>
<evidence type="ECO:0000256" key="6">
    <source>
        <dbReference type="ARBA" id="ARBA00026066"/>
    </source>
</evidence>
<evidence type="ECO:0000313" key="12">
    <source>
        <dbReference type="EMBL" id="PAU82244.1"/>
    </source>
</evidence>
<keyword evidence="13" id="KW-1185">Reference proteome</keyword>
<sequence>MIRIQSEALATEPVLAGLEDDAPAVGAVCSFTGLARDLGDQSGVQSLFLEHYPGMTETAIQGVVDEAARRWRIHRTEVVHRVGEIQAGERIVFVGVSSRHRQDAFEACQFIMDYLKTRAPFWKKEITAAGNGDWVEQKASDREAARRWSDSDGL</sequence>
<proteinExistence type="inferred from homology"/>
<dbReference type="RefSeq" id="WP_095616338.1">
    <property type="nucleotide sequence ID" value="NZ_NSKD01000001.1"/>
</dbReference>
<comment type="catalytic activity">
    <reaction evidence="11">
        <text>2 [molybdopterin-synthase sulfur-carrier protein]-C-terminal-Gly-aminoethanethioate + cyclic pyranopterin phosphate + H2O = molybdopterin + 2 [molybdopterin-synthase sulfur-carrier protein]-C-terminal Gly-Gly + 2 H(+)</text>
        <dbReference type="Rhea" id="RHEA:26333"/>
        <dbReference type="Rhea" id="RHEA-COMP:12202"/>
        <dbReference type="Rhea" id="RHEA-COMP:19907"/>
        <dbReference type="ChEBI" id="CHEBI:15377"/>
        <dbReference type="ChEBI" id="CHEBI:15378"/>
        <dbReference type="ChEBI" id="CHEBI:58698"/>
        <dbReference type="ChEBI" id="CHEBI:59648"/>
        <dbReference type="ChEBI" id="CHEBI:90778"/>
        <dbReference type="ChEBI" id="CHEBI:232372"/>
        <dbReference type="EC" id="2.8.1.12"/>
    </reaction>
</comment>
<evidence type="ECO:0000256" key="5">
    <source>
        <dbReference type="ARBA" id="ARBA00023150"/>
    </source>
</evidence>
<dbReference type="Gene3D" id="3.90.1170.40">
    <property type="entry name" value="Molybdopterin biosynthesis MoaE subunit"/>
    <property type="match status" value="1"/>
</dbReference>
<evidence type="ECO:0000256" key="2">
    <source>
        <dbReference type="ARBA" id="ARBA00005426"/>
    </source>
</evidence>
<dbReference type="Proteomes" id="UP000218896">
    <property type="component" value="Unassembled WGS sequence"/>
</dbReference>
<organism evidence="12 13">
    <name type="scientific">Halovibrio salipaludis</name>
    <dbReference type="NCBI Taxonomy" id="2032626"/>
    <lineage>
        <taxon>Bacteria</taxon>
        <taxon>Pseudomonadati</taxon>
        <taxon>Pseudomonadota</taxon>
        <taxon>Gammaproteobacteria</taxon>
        <taxon>Oceanospirillales</taxon>
        <taxon>Halomonadaceae</taxon>
        <taxon>Halovibrio</taxon>
    </lineage>
</organism>
<evidence type="ECO:0000313" key="13">
    <source>
        <dbReference type="Proteomes" id="UP000218896"/>
    </source>
</evidence>
<dbReference type="CDD" id="cd00756">
    <property type="entry name" value="MoaE"/>
    <property type="match status" value="1"/>
</dbReference>